<dbReference type="Pfam" id="PF12957">
    <property type="entry name" value="DUF3846"/>
    <property type="match status" value="1"/>
</dbReference>
<dbReference type="InterPro" id="IPR024559">
    <property type="entry name" value="DUF3846"/>
</dbReference>
<comment type="caution">
    <text evidence="2">The sequence shown here is derived from an EMBL/GenBank/DDBJ whole genome shotgun (WGS) entry which is preliminary data.</text>
</comment>
<feature type="domain" description="DUF3846" evidence="1">
    <location>
        <begin position="12"/>
        <end position="55"/>
    </location>
</feature>
<dbReference type="Proteomes" id="UP001500002">
    <property type="component" value="Unassembled WGS sequence"/>
</dbReference>
<protein>
    <recommendedName>
        <fullName evidence="1">DUF3846 domain-containing protein</fullName>
    </recommendedName>
</protein>
<dbReference type="RefSeq" id="WP_344297921.1">
    <property type="nucleotide sequence ID" value="NZ_BAAANJ010000023.1"/>
</dbReference>
<evidence type="ECO:0000313" key="3">
    <source>
        <dbReference type="Proteomes" id="UP001500002"/>
    </source>
</evidence>
<gene>
    <name evidence="2" type="ORF">GCM10009749_34700</name>
</gene>
<organism evidence="2 3">
    <name type="scientific">Agromyces neolithicus</name>
    <dbReference type="NCBI Taxonomy" id="269420"/>
    <lineage>
        <taxon>Bacteria</taxon>
        <taxon>Bacillati</taxon>
        <taxon>Actinomycetota</taxon>
        <taxon>Actinomycetes</taxon>
        <taxon>Micrococcales</taxon>
        <taxon>Microbacteriaceae</taxon>
        <taxon>Agromyces</taxon>
    </lineage>
</organism>
<proteinExistence type="predicted"/>
<evidence type="ECO:0000313" key="2">
    <source>
        <dbReference type="EMBL" id="GAA1821019.1"/>
    </source>
</evidence>
<sequence>MAKGLLIPWDGATPIAEREFAKLEDYQAAVGGYTEPVYVVSQGCTIDGNEEGCFDGFR</sequence>
<keyword evidence="3" id="KW-1185">Reference proteome</keyword>
<evidence type="ECO:0000259" key="1">
    <source>
        <dbReference type="Pfam" id="PF12957"/>
    </source>
</evidence>
<reference evidence="2 3" key="1">
    <citation type="journal article" date="2019" name="Int. J. Syst. Evol. Microbiol.">
        <title>The Global Catalogue of Microorganisms (GCM) 10K type strain sequencing project: providing services to taxonomists for standard genome sequencing and annotation.</title>
        <authorList>
            <consortium name="The Broad Institute Genomics Platform"/>
            <consortium name="The Broad Institute Genome Sequencing Center for Infectious Disease"/>
            <person name="Wu L."/>
            <person name="Ma J."/>
        </authorList>
    </citation>
    <scope>NUCLEOTIDE SEQUENCE [LARGE SCALE GENOMIC DNA]</scope>
    <source>
        <strain evidence="2 3">JCM 14322</strain>
    </source>
</reference>
<name>A0ABN2MCS3_9MICO</name>
<dbReference type="EMBL" id="BAAANJ010000023">
    <property type="protein sequence ID" value="GAA1821019.1"/>
    <property type="molecule type" value="Genomic_DNA"/>
</dbReference>
<accession>A0ABN2MCS3</accession>